<dbReference type="PANTHER" id="PTHR21561:SF12">
    <property type="entry name" value="INO80 COMPLEX SUBUNIT B"/>
    <property type="match status" value="1"/>
</dbReference>
<feature type="compositionally biased region" description="Acidic residues" evidence="1">
    <location>
        <begin position="108"/>
        <end position="155"/>
    </location>
</feature>
<dbReference type="EMBL" id="ML996566">
    <property type="protein sequence ID" value="KAF2762380.1"/>
    <property type="molecule type" value="Genomic_DNA"/>
</dbReference>
<feature type="compositionally biased region" description="Low complexity" evidence="1">
    <location>
        <begin position="83"/>
        <end position="95"/>
    </location>
</feature>
<proteinExistence type="predicted"/>
<gene>
    <name evidence="3" type="ORF">EJ05DRAFT_483127</name>
</gene>
<feature type="compositionally biased region" description="Basic residues" evidence="1">
    <location>
        <begin position="323"/>
        <end position="334"/>
    </location>
</feature>
<keyword evidence="4" id="KW-1185">Reference proteome</keyword>
<feature type="domain" description="INO80 complex subunit B-like conserved region" evidence="2">
    <location>
        <begin position="292"/>
        <end position="382"/>
    </location>
</feature>
<dbReference type="PANTHER" id="PTHR21561">
    <property type="entry name" value="INO80 COMPLEX SUBUNIT B"/>
    <property type="match status" value="1"/>
</dbReference>
<dbReference type="InterPro" id="IPR006880">
    <property type="entry name" value="INO80B_C"/>
</dbReference>
<dbReference type="InterPro" id="IPR029523">
    <property type="entry name" value="INO80B/Ies2"/>
</dbReference>
<feature type="region of interest" description="Disordered" evidence="1">
    <location>
        <begin position="277"/>
        <end position="357"/>
    </location>
</feature>
<reference evidence="3" key="1">
    <citation type="journal article" date="2020" name="Stud. Mycol.">
        <title>101 Dothideomycetes genomes: a test case for predicting lifestyles and emergence of pathogens.</title>
        <authorList>
            <person name="Haridas S."/>
            <person name="Albert R."/>
            <person name="Binder M."/>
            <person name="Bloem J."/>
            <person name="Labutti K."/>
            <person name="Salamov A."/>
            <person name="Andreopoulos B."/>
            <person name="Baker S."/>
            <person name="Barry K."/>
            <person name="Bills G."/>
            <person name="Bluhm B."/>
            <person name="Cannon C."/>
            <person name="Castanera R."/>
            <person name="Culley D."/>
            <person name="Daum C."/>
            <person name="Ezra D."/>
            <person name="Gonzalez J."/>
            <person name="Henrissat B."/>
            <person name="Kuo A."/>
            <person name="Liang C."/>
            <person name="Lipzen A."/>
            <person name="Lutzoni F."/>
            <person name="Magnuson J."/>
            <person name="Mondo S."/>
            <person name="Nolan M."/>
            <person name="Ohm R."/>
            <person name="Pangilinan J."/>
            <person name="Park H.-J."/>
            <person name="Ramirez L."/>
            <person name="Alfaro M."/>
            <person name="Sun H."/>
            <person name="Tritt A."/>
            <person name="Yoshinaga Y."/>
            <person name="Zwiers L.-H."/>
            <person name="Turgeon B."/>
            <person name="Goodwin S."/>
            <person name="Spatafora J."/>
            <person name="Crous P."/>
            <person name="Grigoriev I."/>
        </authorList>
    </citation>
    <scope>NUCLEOTIDE SEQUENCE</scope>
    <source>
        <strain evidence="3">CBS 121739</strain>
    </source>
</reference>
<evidence type="ECO:0000313" key="4">
    <source>
        <dbReference type="Proteomes" id="UP000799437"/>
    </source>
</evidence>
<dbReference type="Proteomes" id="UP000799437">
    <property type="component" value="Unassembled WGS sequence"/>
</dbReference>
<sequence>MPRLRRRSNNLTPSASSTRPAATSNYSMSRPRRGAAAAAAAAASVSATVDREGSSSRSRSASPERKRLRLTVKAAPSKLREATSSNTRSSGGRTSLLRGRSKKTVVEESSEEEEEEDEDEDEMDADADEDVEMDDQDDDDDDDDEEDADGEEDEPVAPTPAAVAASRKILKPSVIVTLPRKLLPVEAKEIAMGDASDDEELSELDSDEAEDMEEDEELGEEDAEGEEEPGEEDAEGEDEELDSDEDGASEGGTPDMSKLTRRQRAVYDESLEGGLMALSNEAQKKKHLTAEELTMRRAEMARRRKNLSEKRNEEEKMDTINRLLKKQAPKRRGKAAKEPTTAADAGDSGAEDLEPEPERAPALYTHYIQNADGVSLGVPHEWLDSPFGTTFANPVKAQSSRPFTGRMVEEVS</sequence>
<dbReference type="SMART" id="SM01406">
    <property type="entry name" value="PAPA-1"/>
    <property type="match status" value="1"/>
</dbReference>
<evidence type="ECO:0000259" key="2">
    <source>
        <dbReference type="SMART" id="SM01406"/>
    </source>
</evidence>
<dbReference type="GeneID" id="54486282"/>
<feature type="compositionally biased region" description="Low complexity" evidence="1">
    <location>
        <begin position="12"/>
        <end position="24"/>
    </location>
</feature>
<evidence type="ECO:0000313" key="3">
    <source>
        <dbReference type="EMBL" id="KAF2762380.1"/>
    </source>
</evidence>
<organism evidence="3 4">
    <name type="scientific">Pseudovirgaria hyperparasitica</name>
    <dbReference type="NCBI Taxonomy" id="470096"/>
    <lineage>
        <taxon>Eukaryota</taxon>
        <taxon>Fungi</taxon>
        <taxon>Dikarya</taxon>
        <taxon>Ascomycota</taxon>
        <taxon>Pezizomycotina</taxon>
        <taxon>Dothideomycetes</taxon>
        <taxon>Dothideomycetes incertae sedis</taxon>
        <taxon>Acrospermales</taxon>
        <taxon>Acrospermaceae</taxon>
        <taxon>Pseudovirgaria</taxon>
    </lineage>
</organism>
<dbReference type="GO" id="GO:0031011">
    <property type="term" value="C:Ino80 complex"/>
    <property type="evidence" value="ECO:0007669"/>
    <property type="project" value="InterPro"/>
</dbReference>
<feature type="compositionally biased region" description="Basic and acidic residues" evidence="1">
    <location>
        <begin position="288"/>
        <end position="319"/>
    </location>
</feature>
<dbReference type="Pfam" id="PF04795">
    <property type="entry name" value="PAPA-1"/>
    <property type="match status" value="1"/>
</dbReference>
<dbReference type="AlphaFoldDB" id="A0A6A6WJK2"/>
<evidence type="ECO:0000256" key="1">
    <source>
        <dbReference type="SAM" id="MobiDB-lite"/>
    </source>
</evidence>
<feature type="region of interest" description="Disordered" evidence="1">
    <location>
        <begin position="1"/>
        <end position="265"/>
    </location>
</feature>
<feature type="compositionally biased region" description="Acidic residues" evidence="1">
    <location>
        <begin position="195"/>
        <end position="248"/>
    </location>
</feature>
<name>A0A6A6WJK2_9PEZI</name>
<dbReference type="OrthoDB" id="2021186at2759"/>
<dbReference type="RefSeq" id="XP_033604831.1">
    <property type="nucleotide sequence ID" value="XM_033745228.1"/>
</dbReference>
<accession>A0A6A6WJK2</accession>
<dbReference type="GO" id="GO:0006338">
    <property type="term" value="P:chromatin remodeling"/>
    <property type="evidence" value="ECO:0007669"/>
    <property type="project" value="InterPro"/>
</dbReference>
<protein>
    <recommendedName>
        <fullName evidence="2">INO80 complex subunit B-like conserved region domain-containing protein</fullName>
    </recommendedName>
</protein>